<evidence type="ECO:0000256" key="1">
    <source>
        <dbReference type="SAM" id="MobiDB-lite"/>
    </source>
</evidence>
<protein>
    <submittedName>
        <fullName evidence="2">Uncharacterized protein</fullName>
    </submittedName>
</protein>
<organism evidence="2 3">
    <name type="scientific">Actinophytocola oryzae</name>
    <dbReference type="NCBI Taxonomy" id="502181"/>
    <lineage>
        <taxon>Bacteria</taxon>
        <taxon>Bacillati</taxon>
        <taxon>Actinomycetota</taxon>
        <taxon>Actinomycetes</taxon>
        <taxon>Pseudonocardiales</taxon>
        <taxon>Pseudonocardiaceae</taxon>
    </lineage>
</organism>
<comment type="caution">
    <text evidence="2">The sequence shown here is derived from an EMBL/GenBank/DDBJ whole genome shotgun (WGS) entry which is preliminary data.</text>
</comment>
<dbReference type="Proteomes" id="UP000294927">
    <property type="component" value="Unassembled WGS sequence"/>
</dbReference>
<dbReference type="OrthoDB" id="568465at2"/>
<proteinExistence type="predicted"/>
<keyword evidence="3" id="KW-1185">Reference proteome</keyword>
<feature type="region of interest" description="Disordered" evidence="1">
    <location>
        <begin position="743"/>
        <end position="788"/>
    </location>
</feature>
<evidence type="ECO:0000313" key="3">
    <source>
        <dbReference type="Proteomes" id="UP000294927"/>
    </source>
</evidence>
<name>A0A4R7V5I0_9PSEU</name>
<reference evidence="2 3" key="1">
    <citation type="submission" date="2019-03" db="EMBL/GenBank/DDBJ databases">
        <title>Genomic Encyclopedia of Archaeal and Bacterial Type Strains, Phase II (KMG-II): from individual species to whole genera.</title>
        <authorList>
            <person name="Goeker M."/>
        </authorList>
    </citation>
    <scope>NUCLEOTIDE SEQUENCE [LARGE SCALE GENOMIC DNA]</scope>
    <source>
        <strain evidence="2 3">DSM 45499</strain>
    </source>
</reference>
<sequence length="1351" mass="148958">MTVGSELRRGLDRHVLPVRRGSSWSGGSVGTEVVLDRHGFLDLEPDSESWFGSGARPISVTELVLGDGGVLSFVLLAPGGVGKSTVLDALRTLEPSGVVVDLRLFDKSGMHRELAAAIEDGGPVYIDGLDVVAGEESSVFRILEHHMTSPVGRRVRWRLACRPAAWDVSLATALAGTVPDFEELKLLPLSRAAAAALLVRAAVPNGFLDAVAEAKLGRLAASAMQFEAAAKQWRATRRLPTSHLAVVEYEVEQFLVETGADVQPLVPLDRRRRIAMRLAAISVFGRVNRFGRTVEPAAPRRQYIAGLPSTPEPDEPGTPITPAQVSEVIGTTLFDAAPDAALAFRHQQYAEYLAARYVVERKVTHAQLRGLLGAREDGRVPGVLAGITAWLAAIAPGLVEDLIAVNAIALIQTGVEIPSDDVRAAVVHALLTKAAEGDTDPDWGLDLTALAYPGLSDDLRQHLANGLTHTEEVWWIGRLAEAGRCGELGEDLLTVVLDPAWAPWTRRPAAAATASFGNDAVTSRMRPLLSLEPDEDPDDELLAAGIEALYPTLLSTPELLEVLRPRRNTDLVGAYLVLLGQLSDQIPVDDLPTVLYWAAERVSDGEEAHGRLIPQLVRRGWAHQEFHPIRISLAALVATLIQTTRWHSWHDRRKGPPWTDAGCDSRIQLAIVVAERLDEHHWSDLLDLGLVTVDDRDSLVRELPQLPSPARPVLANCVPSLLDQPTRCTADLILSLPTDHPAYEPTRPLRESIKLNSSQAQRSRRARTAERDVELERRKRRDTQRQQLTESLHATASDLSNWWKIVYSLACDGSSSAARHFHHDLTTRAGWELLGPEDQQLIVDLGLRYLRAHQPSLSVSIGVDRITVTQTMPDWSGVYLLATLVRHQPHLARSLEVSVWQKWASTIVSAWSAGSEDDDQLRGDLIDFAPDQARASLVDAALKRLEMYQTQSRAPISIHCVYERLIVDLAQPVGQRLITGAYSGGLAATLLDLLIAHAPATARSTCQQLRTVGDTTLAALAHRGQAVLDPDSVVAELVTQCATLDVLDNVVPGLELASLNDHNLIGLGRLLVDQLPIEEDPDWRSNDYSPFGVRHARGRVLEQLAARGLTQALTDLRAGRPEADRYVISVYLRRARAQEANLAFKPLDPRGLLTLLGRADSRLIRTNEDLLQVVIENLRDLQHEITHGNAWRDLWNLGDEPTPKSEDDISDWIQRNLRTLLCKNSIIDREPQVRRRHKQGSGTRIDLKIALATATQPQTHAQVIIEAKLINHAKLFTAMHAQLVQLYLIPSGVQYGIYLVYWITPEQRSEVRIQRDRRDRSEVQRQLDQQAASAGHDVVIQSFLLDISRPH</sequence>
<dbReference type="RefSeq" id="WP_133906650.1">
    <property type="nucleotide sequence ID" value="NZ_SOCP01000014.1"/>
</dbReference>
<accession>A0A4R7V5I0</accession>
<feature type="compositionally biased region" description="Basic and acidic residues" evidence="1">
    <location>
        <begin position="767"/>
        <end position="777"/>
    </location>
</feature>
<gene>
    <name evidence="2" type="ORF">CLV71_114109</name>
</gene>
<dbReference type="EMBL" id="SOCP01000014">
    <property type="protein sequence ID" value="TDV44200.1"/>
    <property type="molecule type" value="Genomic_DNA"/>
</dbReference>
<evidence type="ECO:0000313" key="2">
    <source>
        <dbReference type="EMBL" id="TDV44200.1"/>
    </source>
</evidence>